<evidence type="ECO:0000313" key="3">
    <source>
        <dbReference type="Proteomes" id="UP000533954"/>
    </source>
</evidence>
<feature type="non-terminal residue" evidence="2">
    <location>
        <position position="112"/>
    </location>
</feature>
<dbReference type="PANTHER" id="PTHR14272:SF4">
    <property type="entry name" value="SERTA DOMAIN-CONTAINING PROTEIN 4"/>
    <property type="match status" value="1"/>
</dbReference>
<evidence type="ECO:0000313" key="2">
    <source>
        <dbReference type="EMBL" id="NXA35439.1"/>
    </source>
</evidence>
<gene>
    <name evidence="2" type="primary">Sertad4_0</name>
    <name evidence="2" type="ORF">EUDELE_R06165</name>
</gene>
<evidence type="ECO:0000256" key="1">
    <source>
        <dbReference type="SAM" id="MobiDB-lite"/>
    </source>
</evidence>
<feature type="compositionally biased region" description="Polar residues" evidence="1">
    <location>
        <begin position="99"/>
        <end position="112"/>
    </location>
</feature>
<feature type="compositionally biased region" description="Basic and acidic residues" evidence="1">
    <location>
        <begin position="37"/>
        <end position="49"/>
    </location>
</feature>
<dbReference type="Proteomes" id="UP000533954">
    <property type="component" value="Unassembled WGS sequence"/>
</dbReference>
<dbReference type="AlphaFoldDB" id="A0A7K7V1Z5"/>
<dbReference type="GO" id="GO:0005634">
    <property type="term" value="C:nucleus"/>
    <property type="evidence" value="ECO:0007669"/>
    <property type="project" value="InterPro"/>
</dbReference>
<name>A0A7K7V1Z5_EUDEL</name>
<feature type="region of interest" description="Disordered" evidence="1">
    <location>
        <begin position="82"/>
        <end position="112"/>
    </location>
</feature>
<proteinExistence type="predicted"/>
<dbReference type="OrthoDB" id="5976204at2759"/>
<protein>
    <submittedName>
        <fullName evidence="2">SRTD4 protein</fullName>
    </submittedName>
</protein>
<dbReference type="PANTHER" id="PTHR14272">
    <property type="entry name" value="SERTA DOMAIN-CONTAINING PROTEIN 4"/>
    <property type="match status" value="1"/>
</dbReference>
<comment type="caution">
    <text evidence="2">The sequence shown here is derived from an EMBL/GenBank/DDBJ whole genome shotgun (WGS) entry which is preliminary data.</text>
</comment>
<feature type="compositionally biased region" description="Basic and acidic residues" evidence="1">
    <location>
        <begin position="82"/>
        <end position="98"/>
    </location>
</feature>
<feature type="region of interest" description="Disordered" evidence="1">
    <location>
        <begin position="1"/>
        <end position="55"/>
    </location>
</feature>
<feature type="non-terminal residue" evidence="2">
    <location>
        <position position="1"/>
    </location>
</feature>
<accession>A0A7K7V1Z5</accession>
<keyword evidence="3" id="KW-1185">Reference proteome</keyword>
<sequence>SQQADYGLSPYRSDDQAPAAEMFLSPARPHSGQEQAKFSDEKGGEEAERGGSALSCEALRGPHALEGKGKFYDYFETGCDDKNNTGESWKKSVRKKESLPSNKTCCSKGSKI</sequence>
<reference evidence="2 3" key="1">
    <citation type="submission" date="2019-09" db="EMBL/GenBank/DDBJ databases">
        <title>Bird 10,000 Genomes (B10K) Project - Family phase.</title>
        <authorList>
            <person name="Zhang G."/>
        </authorList>
    </citation>
    <scope>NUCLEOTIDE SEQUENCE [LARGE SCALE GENOMIC DNA]</scope>
    <source>
        <strain evidence="2">B10K-LSUMZ-16893</strain>
    </source>
</reference>
<dbReference type="InterPro" id="IPR029708">
    <property type="entry name" value="SERTAD4"/>
</dbReference>
<dbReference type="EMBL" id="VZSX01000036">
    <property type="protein sequence ID" value="NXA35439.1"/>
    <property type="molecule type" value="Genomic_DNA"/>
</dbReference>
<organism evidence="2 3">
    <name type="scientific">Eudromia elegans</name>
    <name type="common">Elegant crested-tinamou</name>
    <dbReference type="NCBI Taxonomy" id="8805"/>
    <lineage>
        <taxon>Eukaryota</taxon>
        <taxon>Metazoa</taxon>
        <taxon>Chordata</taxon>
        <taxon>Craniata</taxon>
        <taxon>Vertebrata</taxon>
        <taxon>Euteleostomi</taxon>
        <taxon>Archelosauria</taxon>
        <taxon>Archosauria</taxon>
        <taxon>Dinosauria</taxon>
        <taxon>Saurischia</taxon>
        <taxon>Theropoda</taxon>
        <taxon>Coelurosauria</taxon>
        <taxon>Aves</taxon>
        <taxon>Palaeognathae</taxon>
        <taxon>Tinamiformes</taxon>
        <taxon>Tinamidae</taxon>
        <taxon>Eudromia</taxon>
    </lineage>
</organism>